<proteinExistence type="predicted"/>
<accession>G8C3U3</accession>
<dbReference type="KEGG" id="mhb:MHM_04730"/>
<dbReference type="RefSeq" id="WP_015511856.1">
    <property type="nucleotide sequence ID" value="NC_021007.1"/>
</dbReference>
<protein>
    <submittedName>
        <fullName evidence="1">Uncharacterized protein</fullName>
    </submittedName>
</protein>
<dbReference type="AlphaFoldDB" id="G8C3U3"/>
<name>G8C3U3_9MOLU</name>
<organism evidence="1">
    <name type="scientific">Candidatus Mycoplasma haematominutum 'Birmingham 1'</name>
    <dbReference type="NCBI Taxonomy" id="1116213"/>
    <lineage>
        <taxon>Bacteria</taxon>
        <taxon>Bacillati</taxon>
        <taxon>Mycoplasmatota</taxon>
        <taxon>Mollicutes</taxon>
        <taxon>Mycoplasmataceae</taxon>
        <taxon>Mycoplasma</taxon>
    </lineage>
</organism>
<dbReference type="OrthoDB" id="6192129at2"/>
<dbReference type="HOGENOM" id="CLU_107062_0_0_14"/>
<reference evidence="1" key="2">
    <citation type="submission" date="2011-11" db="EMBL/GenBank/DDBJ databases">
        <authorList>
            <person name="Barker E."/>
        </authorList>
    </citation>
    <scope>NUCLEOTIDE SEQUENCE</scope>
    <source>
        <strain evidence="1">Birmingham 1</strain>
    </source>
</reference>
<gene>
    <name evidence="1" type="ORF">MHM_04730</name>
</gene>
<dbReference type="EMBL" id="HE613254">
    <property type="protein sequence ID" value="CCE66991.1"/>
    <property type="molecule type" value="Genomic_DNA"/>
</dbReference>
<reference evidence="1" key="1">
    <citation type="submission" date="2011-11" db="EMBL/GenBank/DDBJ databases">
        <title>Complete genome sequence of Candidatus Mycoplasma haemominutum.</title>
        <authorList>
            <person name="Barker E.N."/>
            <person name="Darby A.C."/>
            <person name="Helps C.R."/>
            <person name="Peters I.R."/>
            <person name="Hughes M.A."/>
            <person name="Radford A.D."/>
            <person name="Novacco M."/>
            <person name="Boretti F."/>
            <person name="Hofmann-Lehmann R."/>
            <person name="Tasker S."/>
        </authorList>
    </citation>
    <scope>NUCLEOTIDE SEQUENCE</scope>
    <source>
        <strain evidence="1">Birmingham 1</strain>
    </source>
</reference>
<evidence type="ECO:0000313" key="1">
    <source>
        <dbReference type="EMBL" id="CCE66991.1"/>
    </source>
</evidence>
<sequence>MTVTSRVVLGTVTSVAGVSSAVGVPLALSAGSAREFGLQGGDVSKVSVDISKCKNSEAKSDASVEFGSSTANHFCWRTQNNDQFSTSDEYTQFFKEQWSVSDQNWGDSSNQGRWNKQCLNGNTSNPWVILVESSGNNYGAHHLGLCGESQIESTKFVKKKQVGVGASNTWELWACSNHCWTIKESTLDSSPKVLSREKENNWSKIEFYSKSVTSK</sequence>